<dbReference type="GO" id="GO:0006098">
    <property type="term" value="P:pentose-phosphate shunt"/>
    <property type="evidence" value="ECO:0007669"/>
    <property type="project" value="UniProtKB-KW"/>
</dbReference>
<evidence type="ECO:0000256" key="8">
    <source>
        <dbReference type="PIRSR" id="PIRSR000109-1"/>
    </source>
</evidence>
<dbReference type="PANTHER" id="PTHR11811">
    <property type="entry name" value="6-PHOSPHOGLUCONATE DEHYDROGENASE"/>
    <property type="match status" value="1"/>
</dbReference>
<proteinExistence type="inferred from homology"/>
<dbReference type="SMART" id="SM01350">
    <property type="entry name" value="6PGD"/>
    <property type="match status" value="1"/>
</dbReference>
<comment type="subunit">
    <text evidence="2 7">Homodimer.</text>
</comment>
<dbReference type="Pfam" id="PF00393">
    <property type="entry name" value="6PGD"/>
    <property type="match status" value="1"/>
</dbReference>
<dbReference type="GO" id="GO:0019521">
    <property type="term" value="P:D-gluconate metabolic process"/>
    <property type="evidence" value="ECO:0007669"/>
    <property type="project" value="UniProtKB-KW"/>
</dbReference>
<feature type="binding site" evidence="9">
    <location>
        <position position="455"/>
    </location>
    <ligand>
        <name>substrate</name>
        <note>ligand shared between dimeric partners</note>
    </ligand>
</feature>
<comment type="function">
    <text evidence="7">Catalyzes the oxidative decarboxylation of 6-phosphogluconate to ribulose 5-phosphate and CO(2), with concomitant reduction of NADP to NADPH.</text>
</comment>
<dbReference type="AlphaFoldDB" id="A0AAW5C3L7"/>
<dbReference type="FunFam" id="3.40.50.720:FF:000007">
    <property type="entry name" value="6-phosphogluconate dehydrogenase, decarboxylating"/>
    <property type="match status" value="1"/>
</dbReference>
<dbReference type="InterPro" id="IPR006113">
    <property type="entry name" value="6PGDH_Gnd/GntZ"/>
</dbReference>
<dbReference type="Gene3D" id="1.20.5.320">
    <property type="entry name" value="6-Phosphogluconate Dehydrogenase, domain 3"/>
    <property type="match status" value="1"/>
</dbReference>
<dbReference type="SUPFAM" id="SSF48179">
    <property type="entry name" value="6-phosphogluconate dehydrogenase C-terminal domain-like"/>
    <property type="match status" value="1"/>
</dbReference>
<feature type="binding site" description="in other chain" evidence="9">
    <location>
        <position position="260"/>
    </location>
    <ligand>
        <name>substrate</name>
        <note>ligand shared between dimeric partners</note>
    </ligand>
</feature>
<feature type="binding site" description="in other chain" evidence="9">
    <location>
        <position position="102"/>
    </location>
    <ligand>
        <name>substrate</name>
        <note>ligand shared between dimeric partners</note>
    </ligand>
</feature>
<dbReference type="InterPro" id="IPR006114">
    <property type="entry name" value="6PGDH_C"/>
</dbReference>
<feature type="binding site" description="in other chain" evidence="9">
    <location>
        <position position="287"/>
    </location>
    <ligand>
        <name>substrate</name>
        <note>ligand shared between dimeric partners</note>
    </ligand>
</feature>
<evidence type="ECO:0000256" key="9">
    <source>
        <dbReference type="PIRSR" id="PIRSR000109-2"/>
    </source>
</evidence>
<accession>A0AAW5C3L7</accession>
<dbReference type="Proteomes" id="UP001299608">
    <property type="component" value="Unassembled WGS sequence"/>
</dbReference>
<organism evidence="13 14">
    <name type="scientific">Enterocloster aldenensis</name>
    <dbReference type="NCBI Taxonomy" id="358742"/>
    <lineage>
        <taxon>Bacteria</taxon>
        <taxon>Bacillati</taxon>
        <taxon>Bacillota</taxon>
        <taxon>Clostridia</taxon>
        <taxon>Lachnospirales</taxon>
        <taxon>Lachnospiraceae</taxon>
        <taxon>Enterocloster</taxon>
    </lineage>
</organism>
<dbReference type="PRINTS" id="PR00076">
    <property type="entry name" value="6PGDHDRGNASE"/>
</dbReference>
<dbReference type="FunFam" id="1.20.5.320:FF:000001">
    <property type="entry name" value="6-phosphogluconate dehydrogenase, decarboxylating"/>
    <property type="match status" value="1"/>
</dbReference>
<dbReference type="PIRSF" id="PIRSF000109">
    <property type="entry name" value="6PGD"/>
    <property type="match status" value="1"/>
</dbReference>
<feature type="binding site" description="in other chain" evidence="9">
    <location>
        <begin position="185"/>
        <end position="186"/>
    </location>
    <ligand>
        <name>substrate</name>
        <note>ligand shared between dimeric partners</note>
    </ligand>
</feature>
<evidence type="ECO:0000256" key="4">
    <source>
        <dbReference type="ARBA" id="ARBA00023002"/>
    </source>
</evidence>
<comment type="caution">
    <text evidence="13">The sequence shown here is derived from an EMBL/GenBank/DDBJ whole genome shotgun (WGS) entry which is preliminary data.</text>
</comment>
<evidence type="ECO:0000313" key="14">
    <source>
        <dbReference type="Proteomes" id="UP001299608"/>
    </source>
</evidence>
<dbReference type="Gene3D" id="1.10.1040.10">
    <property type="entry name" value="N-(1-d-carboxylethyl)-l-norvaline Dehydrogenase, domain 2"/>
    <property type="match status" value="1"/>
</dbReference>
<dbReference type="InterPro" id="IPR008927">
    <property type="entry name" value="6-PGluconate_DH-like_C_sf"/>
</dbReference>
<feature type="active site" description="Proton donor" evidence="8">
    <location>
        <position position="189"/>
    </location>
</feature>
<dbReference type="Pfam" id="PF03446">
    <property type="entry name" value="NAD_binding_2"/>
    <property type="match status" value="1"/>
</dbReference>
<dbReference type="InterPro" id="IPR036291">
    <property type="entry name" value="NAD(P)-bd_dom_sf"/>
</dbReference>
<reference evidence="13" key="1">
    <citation type="submission" date="2022-01" db="EMBL/GenBank/DDBJ databases">
        <title>Collection of gut derived symbiotic bacterial strains cultured from healthy donors.</title>
        <authorList>
            <person name="Lin H."/>
            <person name="Kohout C."/>
            <person name="Waligurski E."/>
            <person name="Pamer E.G."/>
        </authorList>
    </citation>
    <scope>NUCLEOTIDE SEQUENCE</scope>
    <source>
        <strain evidence="13">DFI.6.55</strain>
    </source>
</reference>
<dbReference type="InterPro" id="IPR006115">
    <property type="entry name" value="6PGDH_NADP-bd"/>
</dbReference>
<dbReference type="Gene3D" id="3.40.50.720">
    <property type="entry name" value="NAD(P)-binding Rossmann-like Domain"/>
    <property type="match status" value="1"/>
</dbReference>
<evidence type="ECO:0000256" key="6">
    <source>
        <dbReference type="ARBA" id="ARBA00023126"/>
    </source>
</evidence>
<dbReference type="FunFam" id="1.10.1040.10:FF:000032">
    <property type="entry name" value="6-phosphogluconate dehydrogenase, decarboxylating"/>
    <property type="match status" value="1"/>
</dbReference>
<dbReference type="EMBL" id="JAKNGE010000042">
    <property type="protein sequence ID" value="MCG4748712.1"/>
    <property type="molecule type" value="Genomic_DNA"/>
</dbReference>
<feature type="binding site" evidence="10">
    <location>
        <position position="102"/>
    </location>
    <ligand>
        <name>NADP(+)</name>
        <dbReference type="ChEBI" id="CHEBI:58349"/>
    </ligand>
</feature>
<feature type="binding site" description="in other chain" evidence="9">
    <location>
        <begin position="128"/>
        <end position="130"/>
    </location>
    <ligand>
        <name>substrate</name>
        <note>ligand shared between dimeric partners</note>
    </ligand>
</feature>
<dbReference type="NCBIfam" id="NF006765">
    <property type="entry name" value="PRK09287.1"/>
    <property type="match status" value="1"/>
</dbReference>
<dbReference type="GO" id="GO:0050661">
    <property type="term" value="F:NADP binding"/>
    <property type="evidence" value="ECO:0007669"/>
    <property type="project" value="InterPro"/>
</dbReference>
<keyword evidence="4 7" id="KW-0560">Oxidoreductase</keyword>
<dbReference type="EC" id="1.1.1.44" evidence="7 11"/>
<name>A0AAW5C3L7_9FIRM</name>
<evidence type="ECO:0000256" key="3">
    <source>
        <dbReference type="ARBA" id="ARBA00022857"/>
    </source>
</evidence>
<sequence length="476" mass="52013">MTKLDIGIVGLSVMGRSLALNMADHGFKVGGYNRSAAVTEQVMKEHPHQNLTPFYDLDGLIASLSRPRKVMLMIQAGKPVDAVIEQLIPLLEQGDIILDGGNSFFEDTRRRTKMLEAQGIHYLGVGISGGEEGARFGPSVMPGGSRDAYEPVRPILEAIAAKAMDEPCCAYIGPGGAGHYVKMVHNGIEYADMQLIAESYLLLKYVGGFSNRELADIFHSWNQGELHSYLIGITADIFREADDLADGELIDHILDSAKQKGTGRWASIEALKQGVDISMITSACSARIMSNHLDARKKAFGLVDAPGVSPAADKEQFAAMVREALYTGKIIAYAQGFSLMQDASLQYGWNLDLGKIASIFRAGCIIQAVFLNDITKAFETRSGDGGKPENLIFDRFFLSRINEHQDSLRKAVSTGVMNGLPIPALCNAISYLDEFCGKAVGANLIQAQRDCFGAHTYERTDREGTFHHEWRKANDN</sequence>
<comment type="similarity">
    <text evidence="1 7 11">Belongs to the 6-phosphogluconate dehydrogenase family.</text>
</comment>
<keyword evidence="3 7" id="KW-0521">NADP</keyword>
<dbReference type="GO" id="GO:0004616">
    <property type="term" value="F:phosphogluconate dehydrogenase (decarboxylating) activity"/>
    <property type="evidence" value="ECO:0007669"/>
    <property type="project" value="UniProtKB-EC"/>
</dbReference>
<gene>
    <name evidence="13" type="primary">gndA</name>
    <name evidence="13" type="ORF">L0N08_25180</name>
</gene>
<evidence type="ECO:0000256" key="5">
    <source>
        <dbReference type="ARBA" id="ARBA00023064"/>
    </source>
</evidence>
<dbReference type="InterPro" id="IPR013328">
    <property type="entry name" value="6PGD_dom2"/>
</dbReference>
<feature type="domain" description="6-phosphogluconate dehydrogenase C-terminal" evidence="12">
    <location>
        <begin position="178"/>
        <end position="471"/>
    </location>
</feature>
<evidence type="ECO:0000313" key="13">
    <source>
        <dbReference type="EMBL" id="MCG4748712.1"/>
    </source>
</evidence>
<feature type="binding site" evidence="10">
    <location>
        <begin position="10"/>
        <end position="15"/>
    </location>
    <ligand>
        <name>NADP(+)</name>
        <dbReference type="ChEBI" id="CHEBI:58349"/>
    </ligand>
</feature>
<dbReference type="SUPFAM" id="SSF51735">
    <property type="entry name" value="NAD(P)-binding Rossmann-fold domains"/>
    <property type="match status" value="1"/>
</dbReference>
<dbReference type="InterPro" id="IPR006183">
    <property type="entry name" value="Pgluconate_DH"/>
</dbReference>
<evidence type="ECO:0000256" key="2">
    <source>
        <dbReference type="ARBA" id="ARBA00011738"/>
    </source>
</evidence>
<comment type="pathway">
    <text evidence="7 11">Carbohydrate degradation; pentose phosphate pathway; D-ribulose 5-phosphate from D-glucose 6-phosphate (oxidative stage): step 3/3.</text>
</comment>
<feature type="active site" description="Proton acceptor" evidence="8">
    <location>
        <position position="182"/>
    </location>
</feature>
<evidence type="ECO:0000256" key="7">
    <source>
        <dbReference type="PIRNR" id="PIRNR000109"/>
    </source>
</evidence>
<evidence type="ECO:0000256" key="1">
    <source>
        <dbReference type="ARBA" id="ARBA00008419"/>
    </source>
</evidence>
<dbReference type="NCBIfam" id="TIGR00873">
    <property type="entry name" value="gnd"/>
    <property type="match status" value="1"/>
</dbReference>
<dbReference type="RefSeq" id="WP_238053872.1">
    <property type="nucleotide sequence ID" value="NZ_JAKNGE010000042.1"/>
</dbReference>
<keyword evidence="6 7" id="KW-0570">Pentose shunt</keyword>
<evidence type="ECO:0000256" key="10">
    <source>
        <dbReference type="PIRSR" id="PIRSR000109-3"/>
    </source>
</evidence>
<evidence type="ECO:0000259" key="12">
    <source>
        <dbReference type="SMART" id="SM01350"/>
    </source>
</evidence>
<feature type="binding site" description="in other chain" evidence="9">
    <location>
        <position position="190"/>
    </location>
    <ligand>
        <name>substrate</name>
        <note>ligand shared between dimeric partners</note>
    </ligand>
</feature>
<feature type="binding site" evidence="10">
    <location>
        <begin position="74"/>
        <end position="76"/>
    </location>
    <ligand>
        <name>NADP(+)</name>
        <dbReference type="ChEBI" id="CHEBI:58349"/>
    </ligand>
</feature>
<feature type="binding site" evidence="10">
    <location>
        <begin position="33"/>
        <end position="35"/>
    </location>
    <ligand>
        <name>NADP(+)</name>
        <dbReference type="ChEBI" id="CHEBI:58349"/>
    </ligand>
</feature>
<feature type="binding site" evidence="9">
    <location>
        <position position="449"/>
    </location>
    <ligand>
        <name>substrate</name>
        <note>ligand shared between dimeric partners</note>
    </ligand>
</feature>
<keyword evidence="5 11" id="KW-0311">Gluconate utilization</keyword>
<comment type="catalytic activity">
    <reaction evidence="7 11">
        <text>6-phospho-D-gluconate + NADP(+) = D-ribulose 5-phosphate + CO2 + NADPH</text>
        <dbReference type="Rhea" id="RHEA:10116"/>
        <dbReference type="ChEBI" id="CHEBI:16526"/>
        <dbReference type="ChEBI" id="CHEBI:57783"/>
        <dbReference type="ChEBI" id="CHEBI:58121"/>
        <dbReference type="ChEBI" id="CHEBI:58349"/>
        <dbReference type="ChEBI" id="CHEBI:58759"/>
        <dbReference type="EC" id="1.1.1.44"/>
    </reaction>
</comment>
<protein>
    <recommendedName>
        <fullName evidence="7 11">6-phosphogluconate dehydrogenase, decarboxylating</fullName>
        <ecNumber evidence="7 11">1.1.1.44</ecNumber>
    </recommendedName>
</protein>
<evidence type="ECO:0000256" key="11">
    <source>
        <dbReference type="RuleBase" id="RU000485"/>
    </source>
</evidence>